<evidence type="ECO:0000256" key="1">
    <source>
        <dbReference type="SAM" id="MobiDB-lite"/>
    </source>
</evidence>
<proteinExistence type="predicted"/>
<evidence type="ECO:0000313" key="2">
    <source>
        <dbReference type="EMBL" id="PYI17040.1"/>
    </source>
</evidence>
<feature type="region of interest" description="Disordered" evidence="1">
    <location>
        <begin position="1"/>
        <end position="78"/>
    </location>
</feature>
<gene>
    <name evidence="2" type="ORF">BO99DRAFT_444984</name>
</gene>
<protein>
    <submittedName>
        <fullName evidence="2">Uncharacterized protein</fullName>
    </submittedName>
</protein>
<dbReference type="Proteomes" id="UP000249829">
    <property type="component" value="Unassembled WGS sequence"/>
</dbReference>
<accession>A0A2V5HLI9</accession>
<dbReference type="EMBL" id="KZ825161">
    <property type="protein sequence ID" value="PYI17040.1"/>
    <property type="molecule type" value="Genomic_DNA"/>
</dbReference>
<organism evidence="2 3">
    <name type="scientific">Aspergillus violaceofuscus (strain CBS 115571)</name>
    <dbReference type="NCBI Taxonomy" id="1450538"/>
    <lineage>
        <taxon>Eukaryota</taxon>
        <taxon>Fungi</taxon>
        <taxon>Dikarya</taxon>
        <taxon>Ascomycota</taxon>
        <taxon>Pezizomycotina</taxon>
        <taxon>Eurotiomycetes</taxon>
        <taxon>Eurotiomycetidae</taxon>
        <taxon>Eurotiales</taxon>
        <taxon>Aspergillaceae</taxon>
        <taxon>Aspergillus</taxon>
    </lineage>
</organism>
<sequence length="88" mass="9682">MLSCQKTRRDHLNKELGPFPGVSDTRKLHLNGEASAKESTALDMGEGVGAEKTSNADDDDDDNNNINININKDDNDDDGACLQFRDHH</sequence>
<keyword evidence="3" id="KW-1185">Reference proteome</keyword>
<feature type="compositionally biased region" description="Basic residues" evidence="1">
    <location>
        <begin position="1"/>
        <end position="11"/>
    </location>
</feature>
<evidence type="ECO:0000313" key="3">
    <source>
        <dbReference type="Proteomes" id="UP000249829"/>
    </source>
</evidence>
<reference evidence="2 3" key="1">
    <citation type="submission" date="2018-02" db="EMBL/GenBank/DDBJ databases">
        <title>The genomes of Aspergillus section Nigri reveals drivers in fungal speciation.</title>
        <authorList>
            <consortium name="DOE Joint Genome Institute"/>
            <person name="Vesth T.C."/>
            <person name="Nybo J."/>
            <person name="Theobald S."/>
            <person name="Brandl J."/>
            <person name="Frisvad J.C."/>
            <person name="Nielsen K.F."/>
            <person name="Lyhne E.K."/>
            <person name="Kogle M.E."/>
            <person name="Kuo A."/>
            <person name="Riley R."/>
            <person name="Clum A."/>
            <person name="Nolan M."/>
            <person name="Lipzen A."/>
            <person name="Salamov A."/>
            <person name="Henrissat B."/>
            <person name="Wiebenga A."/>
            <person name="De vries R.P."/>
            <person name="Grigoriev I.V."/>
            <person name="Mortensen U.H."/>
            <person name="Andersen M.R."/>
            <person name="Baker S.E."/>
        </authorList>
    </citation>
    <scope>NUCLEOTIDE SEQUENCE [LARGE SCALE GENOMIC DNA]</scope>
    <source>
        <strain evidence="2 3">CBS 115571</strain>
    </source>
</reference>
<name>A0A2V5HLI9_ASPV1</name>
<dbReference type="AlphaFoldDB" id="A0A2V5HLI9"/>